<accession>A0A074Z4A5</accession>
<dbReference type="RefSeq" id="XP_009174369.1">
    <property type="nucleotide sequence ID" value="XM_009176105.1"/>
</dbReference>
<evidence type="ECO:0000313" key="1">
    <source>
        <dbReference type="EMBL" id="KER21888.1"/>
    </source>
</evidence>
<name>A0A074Z4A5_OPIVI</name>
<evidence type="ECO:0000313" key="2">
    <source>
        <dbReference type="Proteomes" id="UP000054324"/>
    </source>
</evidence>
<dbReference type="CTD" id="20324061"/>
<organism evidence="1 2">
    <name type="scientific">Opisthorchis viverrini</name>
    <name type="common">Southeast Asian liver fluke</name>
    <dbReference type="NCBI Taxonomy" id="6198"/>
    <lineage>
        <taxon>Eukaryota</taxon>
        <taxon>Metazoa</taxon>
        <taxon>Spiralia</taxon>
        <taxon>Lophotrochozoa</taxon>
        <taxon>Platyhelminthes</taxon>
        <taxon>Trematoda</taxon>
        <taxon>Digenea</taxon>
        <taxon>Opisthorchiida</taxon>
        <taxon>Opisthorchiata</taxon>
        <taxon>Opisthorchiidae</taxon>
        <taxon>Opisthorchis</taxon>
    </lineage>
</organism>
<dbReference type="AlphaFoldDB" id="A0A074Z4A5"/>
<dbReference type="GeneID" id="20324061"/>
<reference evidence="1 2" key="1">
    <citation type="submission" date="2013-11" db="EMBL/GenBank/DDBJ databases">
        <title>Opisthorchis viverrini - life in the bile duct.</title>
        <authorList>
            <person name="Young N.D."/>
            <person name="Nagarajan N."/>
            <person name="Lin S.J."/>
            <person name="Korhonen P.K."/>
            <person name="Jex A.R."/>
            <person name="Hall R.S."/>
            <person name="Safavi-Hemami H."/>
            <person name="Kaewkong W."/>
            <person name="Bertrand D."/>
            <person name="Gao S."/>
            <person name="Seet Q."/>
            <person name="Wongkham S."/>
            <person name="Teh B.T."/>
            <person name="Wongkham C."/>
            <person name="Intapan P.M."/>
            <person name="Maleewong W."/>
            <person name="Yang X."/>
            <person name="Hu M."/>
            <person name="Wang Z."/>
            <person name="Hofmann A."/>
            <person name="Sternberg P.W."/>
            <person name="Tan P."/>
            <person name="Wang J."/>
            <person name="Gasser R.B."/>
        </authorList>
    </citation>
    <scope>NUCLEOTIDE SEQUENCE [LARGE SCALE GENOMIC DNA]</scope>
</reference>
<proteinExistence type="predicted"/>
<dbReference type="OrthoDB" id="10564122at2759"/>
<dbReference type="KEGG" id="ovi:T265_09893"/>
<keyword evidence="2" id="KW-1185">Reference proteome</keyword>
<dbReference type="Proteomes" id="UP000054324">
    <property type="component" value="Unassembled WGS sequence"/>
</dbReference>
<gene>
    <name evidence="1" type="ORF">T265_09893</name>
</gene>
<protein>
    <submittedName>
        <fullName evidence="1">Uncharacterized protein</fullName>
    </submittedName>
</protein>
<dbReference type="EMBL" id="KL596934">
    <property type="protein sequence ID" value="KER21888.1"/>
    <property type="molecule type" value="Genomic_DNA"/>
</dbReference>
<sequence>MSALDRKGVTAERLSLRSYTVHRVIASTQHRAGREELCEADGLLACEVHAPTSEIYEVSYTVHRVIASTQHRAGREELCEADGLLACEVHAPTSEIYEV</sequence>